<sequence length="454" mass="44483">MSESSGQVVIAPDKFKGSLTGAEVAARVAAGLGPGVTTVALPVADGGDGTVDAVVACGFTRVEVEVTGPVGVPVLASYAWRDARPGGTRDGSSPDDAGSPDASGSPALSGAPAASGSSAASGSPVPSGSSVAPDVPTAVVELAEASGLRRLPVSSGPVARDPGSAAHEGVETAPLTATSQGTGELIAHAVRRGARRIVLGLGGSACTDGGTGMMRALGVRFLDAGGRELPPGGAALAGLDKIDMSGLVAIGQVEFVVAGDVDNPLLGPYGAAAVYAPQKGANPDEVKLLDAALARLAAVAAHTHGLVGAAEHDGIVRSMGVAGQPGAGAAGGVGFAALAFLGAEFRPGIDYLLDLLGFRDHLAGARLVITGEGSLDEQTLRGKAPAGVADAAAEAGVPVVAVCGRRTLGDEELRAAGITAAYALTDLEPDPAVCMAQAGPLLERLARTVAERHL</sequence>
<dbReference type="SUPFAM" id="SSF110738">
    <property type="entry name" value="Glycerate kinase I"/>
    <property type="match status" value="2"/>
</dbReference>
<dbReference type="NCBIfam" id="TIGR00045">
    <property type="entry name" value="glycerate kinase"/>
    <property type="match status" value="1"/>
</dbReference>
<dbReference type="PANTHER" id="PTHR21599:SF0">
    <property type="entry name" value="GLYCERATE KINASE"/>
    <property type="match status" value="1"/>
</dbReference>
<dbReference type="InterPro" id="IPR004381">
    <property type="entry name" value="Glycerate_kinase"/>
</dbReference>
<feature type="region of interest" description="Disordered" evidence="1">
    <location>
        <begin position="152"/>
        <end position="171"/>
    </location>
</feature>
<feature type="region of interest" description="Disordered" evidence="1">
    <location>
        <begin position="82"/>
        <end position="133"/>
    </location>
</feature>
<dbReference type="PANTHER" id="PTHR21599">
    <property type="entry name" value="GLYCERATE KINASE"/>
    <property type="match status" value="1"/>
</dbReference>
<dbReference type="Gene3D" id="3.90.1510.10">
    <property type="entry name" value="Glycerate kinase, domain 2"/>
    <property type="match status" value="1"/>
</dbReference>
<feature type="compositionally biased region" description="Low complexity" evidence="1">
    <location>
        <begin position="90"/>
        <end position="133"/>
    </location>
</feature>
<dbReference type="RefSeq" id="WP_344896544.1">
    <property type="nucleotide sequence ID" value="NZ_BAAAWD010000009.1"/>
</dbReference>
<proteinExistence type="predicted"/>
<evidence type="ECO:0000313" key="2">
    <source>
        <dbReference type="EMBL" id="GAA3011174.1"/>
    </source>
</evidence>
<accession>A0ABN3XZZ5</accession>
<keyword evidence="2" id="KW-0418">Kinase</keyword>
<protein>
    <submittedName>
        <fullName evidence="2">Glycerate kinase</fullName>
    </submittedName>
</protein>
<dbReference type="Proteomes" id="UP001499930">
    <property type="component" value="Unassembled WGS sequence"/>
</dbReference>
<keyword evidence="2" id="KW-0808">Transferase</keyword>
<dbReference type="GO" id="GO:0016301">
    <property type="term" value="F:kinase activity"/>
    <property type="evidence" value="ECO:0007669"/>
    <property type="project" value="UniProtKB-KW"/>
</dbReference>
<dbReference type="EMBL" id="BAAAWD010000009">
    <property type="protein sequence ID" value="GAA3011174.1"/>
    <property type="molecule type" value="Genomic_DNA"/>
</dbReference>
<reference evidence="2 3" key="1">
    <citation type="journal article" date="2019" name="Int. J. Syst. Evol. Microbiol.">
        <title>The Global Catalogue of Microorganisms (GCM) 10K type strain sequencing project: providing services to taxonomists for standard genome sequencing and annotation.</title>
        <authorList>
            <consortium name="The Broad Institute Genomics Platform"/>
            <consortium name="The Broad Institute Genome Sequencing Center for Infectious Disease"/>
            <person name="Wu L."/>
            <person name="Ma J."/>
        </authorList>
    </citation>
    <scope>NUCLEOTIDE SEQUENCE [LARGE SCALE GENOMIC DNA]</scope>
    <source>
        <strain evidence="2 3">JCM 3106</strain>
    </source>
</reference>
<dbReference type="InterPro" id="IPR036129">
    <property type="entry name" value="Glycerate_kinase_sf"/>
</dbReference>
<organism evidence="2 3">
    <name type="scientific">Streptosporangium longisporum</name>
    <dbReference type="NCBI Taxonomy" id="46187"/>
    <lineage>
        <taxon>Bacteria</taxon>
        <taxon>Bacillati</taxon>
        <taxon>Actinomycetota</taxon>
        <taxon>Actinomycetes</taxon>
        <taxon>Streptosporangiales</taxon>
        <taxon>Streptosporangiaceae</taxon>
        <taxon>Streptosporangium</taxon>
    </lineage>
</organism>
<name>A0ABN3XZZ5_9ACTN</name>
<dbReference type="InterPro" id="IPR018193">
    <property type="entry name" value="Glyc_kinase_flavodox-like_fold"/>
</dbReference>
<gene>
    <name evidence="2" type="ORF">GCM10017559_37260</name>
</gene>
<evidence type="ECO:0000313" key="3">
    <source>
        <dbReference type="Proteomes" id="UP001499930"/>
    </source>
</evidence>
<dbReference type="Pfam" id="PF02595">
    <property type="entry name" value="Gly_kinase"/>
    <property type="match status" value="2"/>
</dbReference>
<evidence type="ECO:0000256" key="1">
    <source>
        <dbReference type="SAM" id="MobiDB-lite"/>
    </source>
</evidence>
<keyword evidence="3" id="KW-1185">Reference proteome</keyword>
<comment type="caution">
    <text evidence="2">The sequence shown here is derived from an EMBL/GenBank/DDBJ whole genome shotgun (WGS) entry which is preliminary data.</text>
</comment>